<dbReference type="AlphaFoldDB" id="A0A450S5J6"/>
<reference evidence="1" key="1">
    <citation type="submission" date="2019-02" db="EMBL/GenBank/DDBJ databases">
        <authorList>
            <person name="Gruber-Vodicka R. H."/>
            <person name="Seah K. B. B."/>
        </authorList>
    </citation>
    <scope>NUCLEOTIDE SEQUENCE</scope>
    <source>
        <strain evidence="1">BECK_DK161</strain>
    </source>
</reference>
<evidence type="ECO:0000313" key="1">
    <source>
        <dbReference type="EMBL" id="VFJ47174.1"/>
    </source>
</evidence>
<accession>A0A450S5J6</accession>
<organism evidence="1">
    <name type="scientific">Candidatus Kentrum sp. DK</name>
    <dbReference type="NCBI Taxonomy" id="2126562"/>
    <lineage>
        <taxon>Bacteria</taxon>
        <taxon>Pseudomonadati</taxon>
        <taxon>Pseudomonadota</taxon>
        <taxon>Gammaproteobacteria</taxon>
        <taxon>Candidatus Kentrum</taxon>
    </lineage>
</organism>
<name>A0A450S5J6_9GAMM</name>
<protein>
    <submittedName>
        <fullName evidence="1">Uncharacterized protein</fullName>
    </submittedName>
</protein>
<dbReference type="EMBL" id="CAADEY010000017">
    <property type="protein sequence ID" value="VFJ47174.1"/>
    <property type="molecule type" value="Genomic_DNA"/>
</dbReference>
<gene>
    <name evidence="1" type="ORF">BECKDK2373C_GA0170839_101737</name>
</gene>
<proteinExistence type="predicted"/>
<sequence length="167" mass="18742">MILFVQAKTTGIQLGRQDWRGGRAAKTVGSPWARFLLRKDHPDPGGPGAGQYRLAWELYAKLTLRSLTALKMASKCSFTLCRLRFLDHFCLVMKHNSSFAVASWGFPLFRRTIRCNEHIPVSPRKGRERERPEGNRDRCACPLPYRSNAIGCRAGPGAFGRGARGRP</sequence>